<evidence type="ECO:0008006" key="4">
    <source>
        <dbReference type="Google" id="ProtNLM"/>
    </source>
</evidence>
<dbReference type="Gene3D" id="2.60.40.640">
    <property type="match status" value="1"/>
</dbReference>
<protein>
    <recommendedName>
        <fullName evidence="4">Arrestin C-terminal-like domain-containing protein</fullName>
    </recommendedName>
</protein>
<dbReference type="InterPro" id="IPR014752">
    <property type="entry name" value="Arrestin-like_C"/>
</dbReference>
<comment type="caution">
    <text evidence="2">The sequence shown here is derived from an EMBL/GenBank/DDBJ whole genome shotgun (WGS) entry which is preliminary data.</text>
</comment>
<reference evidence="2" key="2">
    <citation type="submission" date="2021-01" db="EMBL/GenBank/DDBJ databases">
        <authorList>
            <person name="Schikora-Tamarit M.A."/>
        </authorList>
    </citation>
    <scope>NUCLEOTIDE SEQUENCE</scope>
    <source>
        <strain evidence="2">CBS6075</strain>
    </source>
</reference>
<name>A0A9P8T8C0_9ASCO</name>
<dbReference type="RefSeq" id="XP_046063627.1">
    <property type="nucleotide sequence ID" value="XM_046202251.1"/>
</dbReference>
<evidence type="ECO:0000313" key="2">
    <source>
        <dbReference type="EMBL" id="KAH3669364.1"/>
    </source>
</evidence>
<dbReference type="OrthoDB" id="2333384at2759"/>
<dbReference type="AlphaFoldDB" id="A0A9P8T8C0"/>
<dbReference type="GeneID" id="70233453"/>
<organism evidence="2 3">
    <name type="scientific">Ogataea philodendri</name>
    <dbReference type="NCBI Taxonomy" id="1378263"/>
    <lineage>
        <taxon>Eukaryota</taxon>
        <taxon>Fungi</taxon>
        <taxon>Dikarya</taxon>
        <taxon>Ascomycota</taxon>
        <taxon>Saccharomycotina</taxon>
        <taxon>Pichiomycetes</taxon>
        <taxon>Pichiales</taxon>
        <taxon>Pichiaceae</taxon>
        <taxon>Ogataea</taxon>
    </lineage>
</organism>
<sequence length="361" mass="41029">MPSLSNWLSKKDNTIRTRNIELEVCVLDSTIFLNTDTMTPIRGCLVLRVKKKQVEIPCLTVKLIGKTDINHNIETLTYQNRNWSCGLLEGGTYYFPFQFLLDGDSPESLSHYFANVTYELQAIVRESKAIANIQTCSVKVQVIKCAEILEIDDSLAIGNWRNLMIYRMAIDNKRIALGGKLNFQVRSIPIRPDCYNIVKLTIALTQATRRSTKVTTERIILHTCQITDDYLELSLPIEPSYTKFNRITALVHPSCMISDSVELFEVTHHIEMALTVEQLETDEDITLRPPPSAKSTHDTEDEWMISNAPIVNEMGMSQNKRVVLTMVTKLHLLKQESVLGTQPPPSYSDTLDLPPEYKVHS</sequence>
<accession>A0A9P8T8C0</accession>
<proteinExistence type="predicted"/>
<evidence type="ECO:0000313" key="3">
    <source>
        <dbReference type="Proteomes" id="UP000769157"/>
    </source>
</evidence>
<reference evidence="2" key="1">
    <citation type="journal article" date="2021" name="Open Biol.">
        <title>Shared evolutionary footprints suggest mitochondrial oxidative damage underlies multiple complex I losses in fungi.</title>
        <authorList>
            <person name="Schikora-Tamarit M.A."/>
            <person name="Marcet-Houben M."/>
            <person name="Nosek J."/>
            <person name="Gabaldon T."/>
        </authorList>
    </citation>
    <scope>NUCLEOTIDE SEQUENCE</scope>
    <source>
        <strain evidence="2">CBS6075</strain>
    </source>
</reference>
<dbReference type="Proteomes" id="UP000769157">
    <property type="component" value="Unassembled WGS sequence"/>
</dbReference>
<dbReference type="EMBL" id="JAEUBE010000137">
    <property type="protein sequence ID" value="KAH3669364.1"/>
    <property type="molecule type" value="Genomic_DNA"/>
</dbReference>
<evidence type="ECO:0000256" key="1">
    <source>
        <dbReference type="SAM" id="MobiDB-lite"/>
    </source>
</evidence>
<feature type="region of interest" description="Disordered" evidence="1">
    <location>
        <begin position="339"/>
        <end position="361"/>
    </location>
</feature>
<keyword evidence="3" id="KW-1185">Reference proteome</keyword>
<gene>
    <name evidence="2" type="ORF">OGAPHI_001485</name>
</gene>